<evidence type="ECO:0000256" key="8">
    <source>
        <dbReference type="ARBA" id="ARBA00022777"/>
    </source>
</evidence>
<dbReference type="Gramene" id="TRITD2Av1G255140.3">
    <property type="protein sequence ID" value="TRITD2Av1G255140.3"/>
    <property type="gene ID" value="TRITD2Av1G255140"/>
</dbReference>
<dbReference type="SMART" id="SM00220">
    <property type="entry name" value="S_TKc"/>
    <property type="match status" value="1"/>
</dbReference>
<evidence type="ECO:0000256" key="2">
    <source>
        <dbReference type="ARBA" id="ARBA00022527"/>
    </source>
</evidence>
<dbReference type="InterPro" id="IPR011009">
    <property type="entry name" value="Kinase-like_dom_sf"/>
</dbReference>
<dbReference type="InterPro" id="IPR049883">
    <property type="entry name" value="NOTCH1_EGF-like"/>
</dbReference>
<evidence type="ECO:0000256" key="5">
    <source>
        <dbReference type="ARBA" id="ARBA00022692"/>
    </source>
</evidence>
<dbReference type="CDD" id="cd00054">
    <property type="entry name" value="EGF_CA"/>
    <property type="match status" value="1"/>
</dbReference>
<organism evidence="17 18">
    <name type="scientific">Triticum turgidum subsp. durum</name>
    <name type="common">Durum wheat</name>
    <name type="synonym">Triticum durum</name>
    <dbReference type="NCBI Taxonomy" id="4567"/>
    <lineage>
        <taxon>Eukaryota</taxon>
        <taxon>Viridiplantae</taxon>
        <taxon>Streptophyta</taxon>
        <taxon>Embryophyta</taxon>
        <taxon>Tracheophyta</taxon>
        <taxon>Spermatophyta</taxon>
        <taxon>Magnoliopsida</taxon>
        <taxon>Liliopsida</taxon>
        <taxon>Poales</taxon>
        <taxon>Poaceae</taxon>
        <taxon>BOP clade</taxon>
        <taxon>Pooideae</taxon>
        <taxon>Triticodae</taxon>
        <taxon>Triticeae</taxon>
        <taxon>Triticinae</taxon>
        <taxon>Triticum</taxon>
    </lineage>
</organism>
<dbReference type="InterPro" id="IPR018097">
    <property type="entry name" value="EGF_Ca-bd_CS"/>
</dbReference>
<dbReference type="AlphaFoldDB" id="A0A9R1P3Q6"/>
<dbReference type="SMART" id="SM00179">
    <property type="entry name" value="EGF_CA"/>
    <property type="match status" value="1"/>
</dbReference>
<dbReference type="OMA" id="QRVDQNQ"/>
<dbReference type="Gene3D" id="3.30.200.20">
    <property type="entry name" value="Phosphorylase Kinase, domain 1"/>
    <property type="match status" value="1"/>
</dbReference>
<dbReference type="GO" id="GO:0004674">
    <property type="term" value="F:protein serine/threonine kinase activity"/>
    <property type="evidence" value="ECO:0007669"/>
    <property type="project" value="UniProtKB-KW"/>
</dbReference>
<evidence type="ECO:0000256" key="13">
    <source>
        <dbReference type="PROSITE-ProRule" id="PRU10141"/>
    </source>
</evidence>
<dbReference type="PROSITE" id="PS00107">
    <property type="entry name" value="PROTEIN_KINASE_ATP"/>
    <property type="match status" value="1"/>
</dbReference>
<keyword evidence="18" id="KW-1185">Reference proteome</keyword>
<dbReference type="InterPro" id="IPR000152">
    <property type="entry name" value="EGF-type_Asp/Asn_hydroxyl_site"/>
</dbReference>
<dbReference type="FunFam" id="1.10.510.10:FF:000084">
    <property type="entry name" value="Wall-associated receptor kinase 2"/>
    <property type="match status" value="1"/>
</dbReference>
<keyword evidence="8" id="KW-0418">Kinase</keyword>
<dbReference type="SUPFAM" id="SSF57196">
    <property type="entry name" value="EGF/Laminin"/>
    <property type="match status" value="1"/>
</dbReference>
<evidence type="ECO:0000259" key="16">
    <source>
        <dbReference type="PROSITE" id="PS50011"/>
    </source>
</evidence>
<feature type="binding site" evidence="13">
    <location>
        <position position="443"/>
    </location>
    <ligand>
        <name>ATP</name>
        <dbReference type="ChEBI" id="CHEBI:30616"/>
    </ligand>
</feature>
<accession>A0A9R1P3Q6</accession>
<dbReference type="SUPFAM" id="SSF56112">
    <property type="entry name" value="Protein kinase-like (PK-like)"/>
    <property type="match status" value="1"/>
</dbReference>
<keyword evidence="4" id="KW-0808">Transferase</keyword>
<evidence type="ECO:0000256" key="7">
    <source>
        <dbReference type="ARBA" id="ARBA00022741"/>
    </source>
</evidence>
<evidence type="ECO:0000256" key="3">
    <source>
        <dbReference type="ARBA" id="ARBA00022536"/>
    </source>
</evidence>
<dbReference type="PANTHER" id="PTHR27005:SF490">
    <property type="entry name" value="PROTEIN KINASE DOMAIN-CONTAINING PROTEIN"/>
    <property type="match status" value="1"/>
</dbReference>
<dbReference type="Gene3D" id="2.10.25.10">
    <property type="entry name" value="Laminin"/>
    <property type="match status" value="1"/>
</dbReference>
<evidence type="ECO:0000256" key="15">
    <source>
        <dbReference type="SAM" id="SignalP"/>
    </source>
</evidence>
<keyword evidence="3" id="KW-0245">EGF-like domain</keyword>
<dbReference type="GO" id="GO:0005524">
    <property type="term" value="F:ATP binding"/>
    <property type="evidence" value="ECO:0007669"/>
    <property type="project" value="UniProtKB-UniRule"/>
</dbReference>
<evidence type="ECO:0000313" key="18">
    <source>
        <dbReference type="Proteomes" id="UP000324705"/>
    </source>
</evidence>
<feature type="chain" id="PRO_5040416978" description="Protein kinase domain-containing protein" evidence="15">
    <location>
        <begin position="27"/>
        <end position="748"/>
    </location>
</feature>
<evidence type="ECO:0000256" key="11">
    <source>
        <dbReference type="ARBA" id="ARBA00023136"/>
    </source>
</evidence>
<keyword evidence="10 14" id="KW-1133">Transmembrane helix</keyword>
<sequence length="748" mass="82168">MEKELLPFPLLPWLLLTCFSPFFVHSMELSTSACSSSNISIPYPFGVHGQSPSPAQGFEINCTSSGPRLPIGNNSISILNISLLDGYVTILASAASRSPQCRGNFASFSLEGTNFTFSDTRNKFTAVGCNMVAMLVNGTSGGYSGGCASFCSNNSIVDGACSGVACCQAPVPKGLKKLYSDFTNINITASLSKYTSACAEAFIVEQNSYAFATADLKILNNSNKSPPQYRHVVLEWSIDGGSCEEASRSASYACKENSYCYNSSNGIGYRCNCTNGFQGNPYLQGPGGCQVFVFQLNNRQELPISDICLVPCDCRQDIDECFLGNPCTHSCINVKGGFNCTCPSGMSVVGLALLLLLLVFSFWTHCLVKRRKLAKKRQRYFMQNGGVLLKQQMLSRKAPLRIFTSGELDKATNKFSDNNVVGRGGFGTVYKGILSDQTVVAVKRSQRVDQSQVEQFVNELVILSQVTHKNVVQLLGCCLEAEVPLLVYEFITNGALFHHLHNTSIPMSWEDRLRIAVETASALAYLHLAAKTPIVHRDVKSSNILLDTSFTAKVSDFGASRPIPRDQTHVTTLVQGTLGYMDPEYFQTSQLTEKSDVYSFGVVLIELLTREKPICGGQMDEVRSLAMHFSTMFHQNQLLKIVDSQVAEEAGMRHVKTVSQLALRCLRLRGEERPRMIEVAVELEALRRLMKQHSVLKSEEEEPLLPLLRDLSCRGEMNFDAQLSSSHDGIAKDESMEIILLPSGDLSC</sequence>
<dbReference type="SMART" id="SM00181">
    <property type="entry name" value="EGF"/>
    <property type="match status" value="2"/>
</dbReference>
<keyword evidence="9 13" id="KW-0067">ATP-binding</keyword>
<dbReference type="Pfam" id="PF07645">
    <property type="entry name" value="EGF_CA"/>
    <property type="match status" value="1"/>
</dbReference>
<dbReference type="Pfam" id="PF07714">
    <property type="entry name" value="PK_Tyr_Ser-Thr"/>
    <property type="match status" value="1"/>
</dbReference>
<evidence type="ECO:0000256" key="9">
    <source>
        <dbReference type="ARBA" id="ARBA00022840"/>
    </source>
</evidence>
<evidence type="ECO:0000256" key="14">
    <source>
        <dbReference type="SAM" id="Phobius"/>
    </source>
</evidence>
<dbReference type="EMBL" id="LT934113">
    <property type="protein sequence ID" value="VAH36319.1"/>
    <property type="molecule type" value="Genomic_DNA"/>
</dbReference>
<dbReference type="PROSITE" id="PS01187">
    <property type="entry name" value="EGF_CA"/>
    <property type="match status" value="1"/>
</dbReference>
<dbReference type="GO" id="GO:0005509">
    <property type="term" value="F:calcium ion binding"/>
    <property type="evidence" value="ECO:0007669"/>
    <property type="project" value="InterPro"/>
</dbReference>
<dbReference type="GO" id="GO:0007166">
    <property type="term" value="P:cell surface receptor signaling pathway"/>
    <property type="evidence" value="ECO:0007669"/>
    <property type="project" value="InterPro"/>
</dbReference>
<protein>
    <recommendedName>
        <fullName evidence="16">Protein kinase domain-containing protein</fullName>
    </recommendedName>
</protein>
<keyword evidence="2" id="KW-0723">Serine/threonine-protein kinase</keyword>
<gene>
    <name evidence="17" type="ORF">TRITD_2Av1G255140</name>
</gene>
<dbReference type="Proteomes" id="UP000324705">
    <property type="component" value="Chromosome 2A"/>
</dbReference>
<keyword evidence="6 15" id="KW-0732">Signal</keyword>
<dbReference type="CDD" id="cd14066">
    <property type="entry name" value="STKc_IRAK"/>
    <property type="match status" value="1"/>
</dbReference>
<dbReference type="InterPro" id="IPR008271">
    <property type="entry name" value="Ser/Thr_kinase_AS"/>
</dbReference>
<dbReference type="Gene3D" id="1.10.510.10">
    <property type="entry name" value="Transferase(Phosphotransferase) domain 1"/>
    <property type="match status" value="1"/>
</dbReference>
<evidence type="ECO:0000256" key="10">
    <source>
        <dbReference type="ARBA" id="ARBA00022989"/>
    </source>
</evidence>
<keyword evidence="5 14" id="KW-0812">Transmembrane</keyword>
<feature type="signal peptide" evidence="15">
    <location>
        <begin position="1"/>
        <end position="26"/>
    </location>
</feature>
<dbReference type="PROSITE" id="PS50011">
    <property type="entry name" value="PROTEIN_KINASE_DOM"/>
    <property type="match status" value="1"/>
</dbReference>
<evidence type="ECO:0000256" key="6">
    <source>
        <dbReference type="ARBA" id="ARBA00022729"/>
    </source>
</evidence>
<dbReference type="PROSITE" id="PS00108">
    <property type="entry name" value="PROTEIN_KINASE_ST"/>
    <property type="match status" value="1"/>
</dbReference>
<dbReference type="InterPro" id="IPR000742">
    <property type="entry name" value="EGF"/>
</dbReference>
<dbReference type="InterPro" id="IPR013320">
    <property type="entry name" value="ConA-like_dom_sf"/>
</dbReference>
<proteinExistence type="predicted"/>
<dbReference type="InterPro" id="IPR000719">
    <property type="entry name" value="Prot_kinase_dom"/>
</dbReference>
<evidence type="ECO:0000256" key="4">
    <source>
        <dbReference type="ARBA" id="ARBA00022679"/>
    </source>
</evidence>
<feature type="domain" description="Protein kinase" evidence="16">
    <location>
        <begin position="415"/>
        <end position="696"/>
    </location>
</feature>
<evidence type="ECO:0000313" key="17">
    <source>
        <dbReference type="EMBL" id="VAH36319.1"/>
    </source>
</evidence>
<name>A0A9R1P3Q6_TRITD</name>
<dbReference type="SUPFAM" id="SSF49899">
    <property type="entry name" value="Concanavalin A-like lectins/glucanases"/>
    <property type="match status" value="1"/>
</dbReference>
<evidence type="ECO:0000256" key="1">
    <source>
        <dbReference type="ARBA" id="ARBA00004479"/>
    </source>
</evidence>
<keyword evidence="12" id="KW-1015">Disulfide bond</keyword>
<dbReference type="PROSITE" id="PS00010">
    <property type="entry name" value="ASX_HYDROXYL"/>
    <property type="match status" value="1"/>
</dbReference>
<dbReference type="InterPro" id="IPR001245">
    <property type="entry name" value="Ser-Thr/Tyr_kinase_cat_dom"/>
</dbReference>
<dbReference type="InterPro" id="IPR045274">
    <property type="entry name" value="WAK-like"/>
</dbReference>
<feature type="transmembrane region" description="Helical" evidence="14">
    <location>
        <begin position="348"/>
        <end position="368"/>
    </location>
</feature>
<reference evidence="17 18" key="1">
    <citation type="submission" date="2017-09" db="EMBL/GenBank/DDBJ databases">
        <authorList>
            <consortium name="International Durum Wheat Genome Sequencing Consortium (IDWGSC)"/>
            <person name="Milanesi L."/>
        </authorList>
    </citation>
    <scope>NUCLEOTIDE SEQUENCE [LARGE SCALE GENOMIC DNA]</scope>
    <source>
        <strain evidence="18">cv. Svevo</strain>
    </source>
</reference>
<comment type="subcellular location">
    <subcellularLocation>
        <location evidence="1">Membrane</location>
        <topology evidence="1">Single-pass type I membrane protein</topology>
    </subcellularLocation>
</comment>
<dbReference type="InterPro" id="IPR017441">
    <property type="entry name" value="Protein_kinase_ATP_BS"/>
</dbReference>
<keyword evidence="11 14" id="KW-0472">Membrane</keyword>
<dbReference type="InterPro" id="IPR001881">
    <property type="entry name" value="EGF-like_Ca-bd_dom"/>
</dbReference>
<dbReference type="FunFam" id="3.30.200.20:FF:000043">
    <property type="entry name" value="Wall-associated receptor kinase 2"/>
    <property type="match status" value="1"/>
</dbReference>
<dbReference type="PANTHER" id="PTHR27005">
    <property type="entry name" value="WALL-ASSOCIATED RECEPTOR KINASE-LIKE 21"/>
    <property type="match status" value="1"/>
</dbReference>
<evidence type="ECO:0000256" key="12">
    <source>
        <dbReference type="ARBA" id="ARBA00023157"/>
    </source>
</evidence>
<dbReference type="GO" id="GO:0005886">
    <property type="term" value="C:plasma membrane"/>
    <property type="evidence" value="ECO:0007669"/>
    <property type="project" value="TreeGrafter"/>
</dbReference>
<keyword evidence="7 13" id="KW-0547">Nucleotide-binding</keyword>